<feature type="region of interest" description="Disordered" evidence="5">
    <location>
        <begin position="171"/>
        <end position="223"/>
    </location>
</feature>
<dbReference type="InterPro" id="IPR027370">
    <property type="entry name" value="Znf-RING_euk"/>
</dbReference>
<evidence type="ECO:0000256" key="3">
    <source>
        <dbReference type="ARBA" id="ARBA00022833"/>
    </source>
</evidence>
<feature type="domain" description="RING-type" evidence="6">
    <location>
        <begin position="21"/>
        <end position="88"/>
    </location>
</feature>
<keyword evidence="1" id="KW-0479">Metal-binding</keyword>
<proteinExistence type="predicted"/>
<evidence type="ECO:0000259" key="6">
    <source>
        <dbReference type="PROSITE" id="PS50089"/>
    </source>
</evidence>
<evidence type="ECO:0000256" key="2">
    <source>
        <dbReference type="ARBA" id="ARBA00022771"/>
    </source>
</evidence>
<dbReference type="WBParaSite" id="jg860">
    <property type="protein sequence ID" value="jg860"/>
    <property type="gene ID" value="jg860"/>
</dbReference>
<evidence type="ECO:0000313" key="8">
    <source>
        <dbReference type="WBParaSite" id="jg860"/>
    </source>
</evidence>
<dbReference type="Proteomes" id="UP000887574">
    <property type="component" value="Unplaced"/>
</dbReference>
<dbReference type="SMART" id="SM00184">
    <property type="entry name" value="RING"/>
    <property type="match status" value="1"/>
</dbReference>
<dbReference type="AlphaFoldDB" id="A0A915ERM6"/>
<dbReference type="GO" id="GO:0008270">
    <property type="term" value="F:zinc ion binding"/>
    <property type="evidence" value="ECO:0007669"/>
    <property type="project" value="UniProtKB-KW"/>
</dbReference>
<evidence type="ECO:0000256" key="1">
    <source>
        <dbReference type="ARBA" id="ARBA00022723"/>
    </source>
</evidence>
<reference evidence="8" key="1">
    <citation type="submission" date="2022-11" db="UniProtKB">
        <authorList>
            <consortium name="WormBaseParasite"/>
        </authorList>
    </citation>
    <scope>IDENTIFICATION</scope>
</reference>
<dbReference type="PROSITE" id="PS00518">
    <property type="entry name" value="ZF_RING_1"/>
    <property type="match status" value="1"/>
</dbReference>
<evidence type="ECO:0000256" key="4">
    <source>
        <dbReference type="PROSITE-ProRule" id="PRU00175"/>
    </source>
</evidence>
<dbReference type="SUPFAM" id="SSF57850">
    <property type="entry name" value="RING/U-box"/>
    <property type="match status" value="1"/>
</dbReference>
<keyword evidence="7" id="KW-1185">Reference proteome</keyword>
<organism evidence="7 8">
    <name type="scientific">Ditylenchus dipsaci</name>
    <dbReference type="NCBI Taxonomy" id="166011"/>
    <lineage>
        <taxon>Eukaryota</taxon>
        <taxon>Metazoa</taxon>
        <taxon>Ecdysozoa</taxon>
        <taxon>Nematoda</taxon>
        <taxon>Chromadorea</taxon>
        <taxon>Rhabditida</taxon>
        <taxon>Tylenchina</taxon>
        <taxon>Tylenchomorpha</taxon>
        <taxon>Sphaerularioidea</taxon>
        <taxon>Anguinidae</taxon>
        <taxon>Anguininae</taxon>
        <taxon>Ditylenchus</taxon>
    </lineage>
</organism>
<dbReference type="Gene3D" id="3.30.40.10">
    <property type="entry name" value="Zinc/RING finger domain, C3HC4 (zinc finger)"/>
    <property type="match status" value="1"/>
</dbReference>
<protein>
    <submittedName>
        <fullName evidence="8">RING-type domain-containing protein</fullName>
    </submittedName>
</protein>
<dbReference type="PROSITE" id="PS50089">
    <property type="entry name" value="ZF_RING_2"/>
    <property type="match status" value="1"/>
</dbReference>
<name>A0A915ERM6_9BILA</name>
<sequence>MTTSKLLSSSLSALLEEDLKCSICTEMYENPKLLECGHVYCNECIRSMVNSLSQSLDWQGLIDLYPIKSAVERIKNYNNDLIPCACCQRATSADEFFDCKTCYMSVVVICSLCCLKDHKTHNFVSAARRLRTKNMQASRPKKFSESAQLKNFNASMQSYLQIRNEFYFRKQEPVKDNEKPTTAAKEQQNNSNEENKENNGGRMSHIPLAQGLLGGGAQGPRKQPKISAYMLLPGQGHRTSKRTFSETEPLSKDISVLNISTGTDIWIDEPEQQQPQAQRQEKNDLDQNYGLRASTKKATLTSMINLRKKVTGNGPHSKKISEKSDKNGSRWSRIRELVAATPNNTPEQMTQDLSMVESFLSTNCTVESPDIVYERNSRRFSTNTAINSSSVSENMEDANARFVEFLADAMKRIEAVRPDRVAAVRKVIKDALLMLSLKKKSSIERDVIEKTAKIYYLCGQKFKYN</sequence>
<evidence type="ECO:0000313" key="7">
    <source>
        <dbReference type="Proteomes" id="UP000887574"/>
    </source>
</evidence>
<dbReference type="InterPro" id="IPR001841">
    <property type="entry name" value="Znf_RING"/>
</dbReference>
<keyword evidence="3" id="KW-0862">Zinc</keyword>
<evidence type="ECO:0000256" key="5">
    <source>
        <dbReference type="SAM" id="MobiDB-lite"/>
    </source>
</evidence>
<dbReference type="InterPro" id="IPR017907">
    <property type="entry name" value="Znf_RING_CS"/>
</dbReference>
<dbReference type="Pfam" id="PF13445">
    <property type="entry name" value="zf-RING_UBOX"/>
    <property type="match status" value="1"/>
</dbReference>
<dbReference type="InterPro" id="IPR013083">
    <property type="entry name" value="Znf_RING/FYVE/PHD"/>
</dbReference>
<accession>A0A915ERM6</accession>
<keyword evidence="2 4" id="KW-0863">Zinc-finger</keyword>